<dbReference type="PANTHER" id="PTHR47079">
    <property type="entry name" value="REGULATOR OF G-PROTEIN SIGNALING PROTEIN-LIKE"/>
    <property type="match status" value="1"/>
</dbReference>
<sequence length="79" mass="9590">RILDKHVICVNFLVDDLHFYLEMDKFSRFADTVEAVAKPRKKRPEKHIAFLKKKRDMIFRLFLNSNIPPRLRVRPWDLP</sequence>
<feature type="non-terminal residue" evidence="1">
    <location>
        <position position="1"/>
    </location>
</feature>
<evidence type="ECO:0000313" key="1">
    <source>
        <dbReference type="EMBL" id="NWV35841.1"/>
    </source>
</evidence>
<keyword evidence="2" id="KW-1185">Reference proteome</keyword>
<evidence type="ECO:0000313" key="2">
    <source>
        <dbReference type="Proteomes" id="UP000575029"/>
    </source>
</evidence>
<name>A0A7K6E9C2_9PASS</name>
<accession>A0A7K6E9C2</accession>
<comment type="caution">
    <text evidence="1">The sequence shown here is derived from an EMBL/GenBank/DDBJ whole genome shotgun (WGS) entry which is preliminary data.</text>
</comment>
<dbReference type="Proteomes" id="UP000575029">
    <property type="component" value="Unassembled WGS sequence"/>
</dbReference>
<reference evidence="1 2" key="1">
    <citation type="submission" date="2019-09" db="EMBL/GenBank/DDBJ databases">
        <title>Bird 10,000 Genomes (B10K) Project - Family phase.</title>
        <authorList>
            <person name="Zhang G."/>
        </authorList>
    </citation>
    <scope>NUCLEOTIDE SEQUENCE [LARGE SCALE GENOMIC DNA]</scope>
    <source>
        <strain evidence="1">B10K-DU-029-50</strain>
        <tissue evidence="1">Heart</tissue>
    </source>
</reference>
<gene>
    <name evidence="1" type="primary">Rgsl1</name>
    <name evidence="1" type="ORF">GRAPIC_R05903</name>
</gene>
<dbReference type="AlphaFoldDB" id="A0A7K6E9C2"/>
<dbReference type="EMBL" id="VZRM01003695">
    <property type="protein sequence ID" value="NWV35841.1"/>
    <property type="molecule type" value="Genomic_DNA"/>
</dbReference>
<proteinExistence type="predicted"/>
<feature type="non-terminal residue" evidence="1">
    <location>
        <position position="79"/>
    </location>
</feature>
<dbReference type="PANTHER" id="PTHR47079:SF1">
    <property type="entry name" value="REGULATOR OF G-PROTEIN SIGNALING PROTEIN-LIKE"/>
    <property type="match status" value="1"/>
</dbReference>
<organism evidence="1 2">
    <name type="scientific">Grantiella picta</name>
    <dbReference type="NCBI Taxonomy" id="266360"/>
    <lineage>
        <taxon>Eukaryota</taxon>
        <taxon>Metazoa</taxon>
        <taxon>Chordata</taxon>
        <taxon>Craniata</taxon>
        <taxon>Vertebrata</taxon>
        <taxon>Euteleostomi</taxon>
        <taxon>Archelosauria</taxon>
        <taxon>Archosauria</taxon>
        <taxon>Dinosauria</taxon>
        <taxon>Saurischia</taxon>
        <taxon>Theropoda</taxon>
        <taxon>Coelurosauria</taxon>
        <taxon>Aves</taxon>
        <taxon>Neognathae</taxon>
        <taxon>Neoaves</taxon>
        <taxon>Telluraves</taxon>
        <taxon>Australaves</taxon>
        <taxon>Passeriformes</taxon>
        <taxon>Meliphagoidea</taxon>
        <taxon>Meliphagidae</taxon>
        <taxon>Grantiella</taxon>
    </lineage>
</organism>
<protein>
    <submittedName>
        <fullName evidence="1">RGSL protein</fullName>
    </submittedName>
</protein>
<dbReference type="InterPro" id="IPR053282">
    <property type="entry name" value="RGS_domain-containing"/>
</dbReference>